<evidence type="ECO:0000256" key="2">
    <source>
        <dbReference type="ARBA" id="ARBA00006333"/>
    </source>
</evidence>
<sequence>MYMIRQDAIACGMPAHMYEEFIGSILDLITRYGEEKEHNAKSTPPSMAVYRDTRRQTSGGICYARYLCMQKNYCDLPDSVLHHPTILRMHNLLGTLVGYHSDFISLPKELARGGDVMNLVMVVQNESQLSLEEEARARALEIHNESLDELIRLQNTLPDFGEWQKIAREYADDMGVLVQGVYSWHIQSSGRYVAGVYVEPEHLAGGRVD</sequence>
<dbReference type="GO" id="GO:0008299">
    <property type="term" value="P:isoprenoid biosynthetic process"/>
    <property type="evidence" value="ECO:0007669"/>
    <property type="project" value="UniProtKB-ARBA"/>
</dbReference>
<evidence type="ECO:0000256" key="3">
    <source>
        <dbReference type="ARBA" id="ARBA00022842"/>
    </source>
</evidence>
<dbReference type="AlphaFoldDB" id="A0A7C8N9Y3"/>
<comment type="similarity">
    <text evidence="2 4">Belongs to the terpene synthase family.</text>
</comment>
<comment type="caution">
    <text evidence="5">The sequence shown here is derived from an EMBL/GenBank/DDBJ whole genome shotgun (WGS) entry which is preliminary data.</text>
</comment>
<dbReference type="GO" id="GO:0010333">
    <property type="term" value="F:terpene synthase activity"/>
    <property type="evidence" value="ECO:0007669"/>
    <property type="project" value="InterPro"/>
</dbReference>
<proteinExistence type="inferred from homology"/>
<dbReference type="PANTHER" id="PTHR35201">
    <property type="entry name" value="TERPENE SYNTHASE"/>
    <property type="match status" value="1"/>
</dbReference>
<dbReference type="Pfam" id="PF19086">
    <property type="entry name" value="Terpene_syn_C_2"/>
    <property type="match status" value="1"/>
</dbReference>
<dbReference type="SUPFAM" id="SSF48576">
    <property type="entry name" value="Terpenoid synthases"/>
    <property type="match status" value="1"/>
</dbReference>
<organism evidence="5 6">
    <name type="scientific">Orbilia oligospora</name>
    <name type="common">Nematode-trapping fungus</name>
    <name type="synonym">Arthrobotrys oligospora</name>
    <dbReference type="NCBI Taxonomy" id="2813651"/>
    <lineage>
        <taxon>Eukaryota</taxon>
        <taxon>Fungi</taxon>
        <taxon>Dikarya</taxon>
        <taxon>Ascomycota</taxon>
        <taxon>Pezizomycotina</taxon>
        <taxon>Orbiliomycetes</taxon>
        <taxon>Orbiliales</taxon>
        <taxon>Orbiliaceae</taxon>
        <taxon>Orbilia</taxon>
    </lineage>
</organism>
<gene>
    <name evidence="5" type="ORF">TWF102_004554</name>
</gene>
<reference evidence="5 6" key="1">
    <citation type="submission" date="2019-06" db="EMBL/GenBank/DDBJ databases">
        <authorList>
            <person name="Palmer J.M."/>
        </authorList>
    </citation>
    <scope>NUCLEOTIDE SEQUENCE [LARGE SCALE GENOMIC DNA]</scope>
    <source>
        <strain evidence="5 6">TWF102</strain>
    </source>
</reference>
<name>A0A7C8N9Y3_ORBOL</name>
<evidence type="ECO:0000256" key="1">
    <source>
        <dbReference type="ARBA" id="ARBA00001946"/>
    </source>
</evidence>
<dbReference type="Proteomes" id="UP000475325">
    <property type="component" value="Unassembled WGS sequence"/>
</dbReference>
<dbReference type="InterPro" id="IPR008949">
    <property type="entry name" value="Isoprenoid_synthase_dom_sf"/>
</dbReference>
<protein>
    <recommendedName>
        <fullName evidence="4">Terpene synthase</fullName>
        <ecNumber evidence="4">4.2.3.-</ecNumber>
    </recommendedName>
</protein>
<dbReference type="InterPro" id="IPR034686">
    <property type="entry name" value="Terpene_cyclase-like_2"/>
</dbReference>
<dbReference type="PANTHER" id="PTHR35201:SF4">
    <property type="entry name" value="BETA-PINACENE SYNTHASE-RELATED"/>
    <property type="match status" value="1"/>
</dbReference>
<dbReference type="Gene3D" id="1.10.600.10">
    <property type="entry name" value="Farnesyl Diphosphate Synthase"/>
    <property type="match status" value="1"/>
</dbReference>
<comment type="cofactor">
    <cofactor evidence="1 4">
        <name>Mg(2+)</name>
        <dbReference type="ChEBI" id="CHEBI:18420"/>
    </cofactor>
</comment>
<keyword evidence="4" id="KW-0456">Lyase</keyword>
<dbReference type="EMBL" id="WIQW01000021">
    <property type="protein sequence ID" value="KAF3102347.1"/>
    <property type="molecule type" value="Genomic_DNA"/>
</dbReference>
<evidence type="ECO:0000313" key="6">
    <source>
        <dbReference type="Proteomes" id="UP000475325"/>
    </source>
</evidence>
<dbReference type="EC" id="4.2.3.-" evidence="4"/>
<evidence type="ECO:0000256" key="4">
    <source>
        <dbReference type="RuleBase" id="RU366034"/>
    </source>
</evidence>
<accession>A0A7C8N9Y3</accession>
<keyword evidence="4" id="KW-0479">Metal-binding</keyword>
<evidence type="ECO:0000313" key="5">
    <source>
        <dbReference type="EMBL" id="KAF3102347.1"/>
    </source>
</evidence>
<keyword evidence="3 4" id="KW-0460">Magnesium</keyword>
<dbReference type="GO" id="GO:0046872">
    <property type="term" value="F:metal ion binding"/>
    <property type="evidence" value="ECO:0007669"/>
    <property type="project" value="UniProtKB-KW"/>
</dbReference>